<accession>H1Y412</accession>
<gene>
    <name evidence="1" type="ORF">Mucpa_6908</name>
</gene>
<dbReference type="HOGENOM" id="CLU_3185992_0_0_10"/>
<sequence length="46" mass="5169">MWSVENSIKTGSSSNLKQDQYEVQILTIPNVSISPRMGIDLHPLLQ</sequence>
<dbReference type="EMBL" id="CM001403">
    <property type="protein sequence ID" value="EHQ30957.1"/>
    <property type="molecule type" value="Genomic_DNA"/>
</dbReference>
<evidence type="ECO:0000313" key="2">
    <source>
        <dbReference type="Proteomes" id="UP000002774"/>
    </source>
</evidence>
<name>H1Y412_9SPHI</name>
<dbReference type="AlphaFoldDB" id="H1Y412"/>
<proteinExistence type="predicted"/>
<protein>
    <submittedName>
        <fullName evidence="1">Uncharacterized protein</fullName>
    </submittedName>
</protein>
<evidence type="ECO:0000313" key="1">
    <source>
        <dbReference type="EMBL" id="EHQ30957.1"/>
    </source>
</evidence>
<organism evidence="1 2">
    <name type="scientific">Mucilaginibacter paludis DSM 18603</name>
    <dbReference type="NCBI Taxonomy" id="714943"/>
    <lineage>
        <taxon>Bacteria</taxon>
        <taxon>Pseudomonadati</taxon>
        <taxon>Bacteroidota</taxon>
        <taxon>Sphingobacteriia</taxon>
        <taxon>Sphingobacteriales</taxon>
        <taxon>Sphingobacteriaceae</taxon>
        <taxon>Mucilaginibacter</taxon>
    </lineage>
</organism>
<keyword evidence="2" id="KW-1185">Reference proteome</keyword>
<dbReference type="Proteomes" id="UP000002774">
    <property type="component" value="Chromosome"/>
</dbReference>
<reference evidence="1" key="1">
    <citation type="submission" date="2011-09" db="EMBL/GenBank/DDBJ databases">
        <title>The permanent draft genome of Mucilaginibacter paludis DSM 18603.</title>
        <authorList>
            <consortium name="US DOE Joint Genome Institute (JGI-PGF)"/>
            <person name="Lucas S."/>
            <person name="Han J."/>
            <person name="Lapidus A."/>
            <person name="Bruce D."/>
            <person name="Goodwin L."/>
            <person name="Pitluck S."/>
            <person name="Peters L."/>
            <person name="Kyrpides N."/>
            <person name="Mavromatis K."/>
            <person name="Ivanova N."/>
            <person name="Mikhailova N."/>
            <person name="Held B."/>
            <person name="Detter J.C."/>
            <person name="Tapia R."/>
            <person name="Han C."/>
            <person name="Land M."/>
            <person name="Hauser L."/>
            <person name="Markowitz V."/>
            <person name="Cheng J.-F."/>
            <person name="Hugenholtz P."/>
            <person name="Woyke T."/>
            <person name="Wu D."/>
            <person name="Tindall B."/>
            <person name="Brambilla E."/>
            <person name="Klenk H.-P."/>
            <person name="Eisen J.A."/>
        </authorList>
    </citation>
    <scope>NUCLEOTIDE SEQUENCE [LARGE SCALE GENOMIC DNA]</scope>
    <source>
        <strain evidence="1">DSM 18603</strain>
    </source>
</reference>